<dbReference type="Proteomes" id="UP001501020">
    <property type="component" value="Unassembled WGS sequence"/>
</dbReference>
<name>A0ABN3AH35_9ACTN</name>
<dbReference type="EMBL" id="BAAAMR010000135">
    <property type="protein sequence ID" value="GAA2166310.1"/>
    <property type="molecule type" value="Genomic_DNA"/>
</dbReference>
<proteinExistence type="predicted"/>
<accession>A0ABN3AH35</accession>
<protein>
    <submittedName>
        <fullName evidence="1">Uncharacterized protein</fullName>
    </submittedName>
</protein>
<keyword evidence="2" id="KW-1185">Reference proteome</keyword>
<reference evidence="1 2" key="1">
    <citation type="journal article" date="2019" name="Int. J. Syst. Evol. Microbiol.">
        <title>The Global Catalogue of Microorganisms (GCM) 10K type strain sequencing project: providing services to taxonomists for standard genome sequencing and annotation.</title>
        <authorList>
            <consortium name="The Broad Institute Genomics Platform"/>
            <consortium name="The Broad Institute Genome Sequencing Center for Infectious Disease"/>
            <person name="Wu L."/>
            <person name="Ma J."/>
        </authorList>
    </citation>
    <scope>NUCLEOTIDE SEQUENCE [LARGE SCALE GENOMIC DNA]</scope>
    <source>
        <strain evidence="1 2">JCM 13850</strain>
    </source>
</reference>
<organism evidence="1 2">
    <name type="scientific">Actinomadura napierensis</name>
    <dbReference type="NCBI Taxonomy" id="267854"/>
    <lineage>
        <taxon>Bacteria</taxon>
        <taxon>Bacillati</taxon>
        <taxon>Actinomycetota</taxon>
        <taxon>Actinomycetes</taxon>
        <taxon>Streptosporangiales</taxon>
        <taxon>Thermomonosporaceae</taxon>
        <taxon>Actinomadura</taxon>
    </lineage>
</organism>
<comment type="caution">
    <text evidence="1">The sequence shown here is derived from an EMBL/GenBank/DDBJ whole genome shotgun (WGS) entry which is preliminary data.</text>
</comment>
<evidence type="ECO:0000313" key="1">
    <source>
        <dbReference type="EMBL" id="GAA2166310.1"/>
    </source>
</evidence>
<evidence type="ECO:0000313" key="2">
    <source>
        <dbReference type="Proteomes" id="UP001501020"/>
    </source>
</evidence>
<sequence>MQPMMFRFHDAADRERASDGASRYGVYLRQNIDRFTDWGELVTTDPGMFALAAWQVATSPVMSPAYLDWTAERVQSVDLSLSEHDASLIARVQVVVPRPAALADVQGFAEWDPGDWWEHGYREPTDGALMHCPAMLTSTTLLFAIPRRELYAPQNAPELTVRDAKKAVRWLAAVLDERLAPIVRALDAAPAGAAR</sequence>
<gene>
    <name evidence="1" type="ORF">GCM10009727_85760</name>
</gene>